<evidence type="ECO:0000313" key="2">
    <source>
        <dbReference type="Proteomes" id="UP001164539"/>
    </source>
</evidence>
<name>A0ACC1Y698_MELAZ</name>
<dbReference type="Proteomes" id="UP001164539">
    <property type="component" value="Chromosome 5"/>
</dbReference>
<sequence length="102" mass="11752">MGKTEEFKVLDALKLSYDEECYIVGTNEDVVQNLVDNFRKLIINIERWKRRFGAQVIRCATMQSGRAAAPYSHNSAPKAEADYVWGREWYCGSVLCNVLRMN</sequence>
<protein>
    <submittedName>
        <fullName evidence="1">Uncharacterized protein</fullName>
    </submittedName>
</protein>
<reference evidence="1 2" key="1">
    <citation type="journal article" date="2023" name="Science">
        <title>Complex scaffold remodeling in plant triterpene biosynthesis.</title>
        <authorList>
            <person name="De La Pena R."/>
            <person name="Hodgson H."/>
            <person name="Liu J.C."/>
            <person name="Stephenson M.J."/>
            <person name="Martin A.C."/>
            <person name="Owen C."/>
            <person name="Harkess A."/>
            <person name="Leebens-Mack J."/>
            <person name="Jimenez L.E."/>
            <person name="Osbourn A."/>
            <person name="Sattely E.S."/>
        </authorList>
    </citation>
    <scope>NUCLEOTIDE SEQUENCE [LARGE SCALE GENOMIC DNA]</scope>
    <source>
        <strain evidence="2">cv. JPN11</strain>
        <tissue evidence="1">Leaf</tissue>
    </source>
</reference>
<accession>A0ACC1Y698</accession>
<dbReference type="EMBL" id="CM051398">
    <property type="protein sequence ID" value="KAJ4718906.1"/>
    <property type="molecule type" value="Genomic_DNA"/>
</dbReference>
<gene>
    <name evidence="1" type="ORF">OWV82_010537</name>
</gene>
<comment type="caution">
    <text evidence="1">The sequence shown here is derived from an EMBL/GenBank/DDBJ whole genome shotgun (WGS) entry which is preliminary data.</text>
</comment>
<organism evidence="1 2">
    <name type="scientific">Melia azedarach</name>
    <name type="common">Chinaberry tree</name>
    <dbReference type="NCBI Taxonomy" id="155640"/>
    <lineage>
        <taxon>Eukaryota</taxon>
        <taxon>Viridiplantae</taxon>
        <taxon>Streptophyta</taxon>
        <taxon>Embryophyta</taxon>
        <taxon>Tracheophyta</taxon>
        <taxon>Spermatophyta</taxon>
        <taxon>Magnoliopsida</taxon>
        <taxon>eudicotyledons</taxon>
        <taxon>Gunneridae</taxon>
        <taxon>Pentapetalae</taxon>
        <taxon>rosids</taxon>
        <taxon>malvids</taxon>
        <taxon>Sapindales</taxon>
        <taxon>Meliaceae</taxon>
        <taxon>Melia</taxon>
    </lineage>
</organism>
<proteinExistence type="predicted"/>
<evidence type="ECO:0000313" key="1">
    <source>
        <dbReference type="EMBL" id="KAJ4718906.1"/>
    </source>
</evidence>
<keyword evidence="2" id="KW-1185">Reference proteome</keyword>